<name>L0ET59_LIBCB</name>
<keyword evidence="7 9" id="KW-0030">Aminoacyl-tRNA synthetase</keyword>
<feature type="domain" description="Leucyl-tRNA synthetase editing" evidence="14">
    <location>
        <begin position="222"/>
        <end position="411"/>
    </location>
</feature>
<dbReference type="InterPro" id="IPR015413">
    <property type="entry name" value="Methionyl/Leucyl_tRNA_Synth"/>
</dbReference>
<dbReference type="KEGG" id="lcc:B488_00070"/>
<dbReference type="PRINTS" id="PR00985">
    <property type="entry name" value="TRNASYNTHLEU"/>
</dbReference>
<dbReference type="Gene3D" id="3.90.740.10">
    <property type="entry name" value="Valyl/Leucyl/Isoleucyl-tRNA synthetase, editing domain"/>
    <property type="match status" value="1"/>
</dbReference>
<evidence type="ECO:0000256" key="8">
    <source>
        <dbReference type="ARBA" id="ARBA00047469"/>
    </source>
</evidence>
<evidence type="ECO:0000313" key="16">
    <source>
        <dbReference type="Proteomes" id="UP000010799"/>
    </source>
</evidence>
<reference evidence="15 16" key="1">
    <citation type="journal article" date="2012" name="Stand. Genomic Sci.">
        <title>Complete genome sequence of Liberibacter crescens BT-1.</title>
        <authorList>
            <person name="Leonard M.T."/>
            <person name="Fagen J.R."/>
            <person name="Davis-Richardson A.G."/>
            <person name="Davis M.J."/>
            <person name="Triplett E.W."/>
        </authorList>
    </citation>
    <scope>NUCLEOTIDE SEQUENCE [LARGE SCALE GENOMIC DNA]</scope>
    <source>
        <strain evidence="15 16">BT-1</strain>
    </source>
</reference>
<comment type="catalytic activity">
    <reaction evidence="8 9">
        <text>tRNA(Leu) + L-leucine + ATP = L-leucyl-tRNA(Leu) + AMP + diphosphate</text>
        <dbReference type="Rhea" id="RHEA:11688"/>
        <dbReference type="Rhea" id="RHEA-COMP:9613"/>
        <dbReference type="Rhea" id="RHEA-COMP:9622"/>
        <dbReference type="ChEBI" id="CHEBI:30616"/>
        <dbReference type="ChEBI" id="CHEBI:33019"/>
        <dbReference type="ChEBI" id="CHEBI:57427"/>
        <dbReference type="ChEBI" id="CHEBI:78442"/>
        <dbReference type="ChEBI" id="CHEBI:78494"/>
        <dbReference type="ChEBI" id="CHEBI:456215"/>
        <dbReference type="EC" id="6.1.1.4"/>
    </reaction>
</comment>
<dbReference type="InterPro" id="IPR013155">
    <property type="entry name" value="M/V/L/I-tRNA-synth_anticd-bd"/>
</dbReference>
<gene>
    <name evidence="9" type="primary">leuS</name>
    <name evidence="15" type="ordered locus">B488_00070</name>
</gene>
<evidence type="ECO:0000259" key="12">
    <source>
        <dbReference type="Pfam" id="PF08264"/>
    </source>
</evidence>
<dbReference type="Pfam" id="PF08264">
    <property type="entry name" value="Anticodon_1"/>
    <property type="match status" value="1"/>
</dbReference>
<dbReference type="Gene3D" id="1.10.730.10">
    <property type="entry name" value="Isoleucyl-tRNA Synthetase, Domain 1"/>
    <property type="match status" value="1"/>
</dbReference>
<dbReference type="InterPro" id="IPR014729">
    <property type="entry name" value="Rossmann-like_a/b/a_fold"/>
</dbReference>
<dbReference type="eggNOG" id="COG0495">
    <property type="taxonomic scope" value="Bacteria"/>
</dbReference>
<dbReference type="SUPFAM" id="SSF52374">
    <property type="entry name" value="Nucleotidylyl transferase"/>
    <property type="match status" value="1"/>
</dbReference>
<organism evidence="15 16">
    <name type="scientific">Liberibacter crescens (strain BT-1)</name>
    <dbReference type="NCBI Taxonomy" id="1215343"/>
    <lineage>
        <taxon>Bacteria</taxon>
        <taxon>Pseudomonadati</taxon>
        <taxon>Pseudomonadota</taxon>
        <taxon>Alphaproteobacteria</taxon>
        <taxon>Hyphomicrobiales</taxon>
        <taxon>Rhizobiaceae</taxon>
        <taxon>Liberibacter</taxon>
    </lineage>
</organism>
<dbReference type="Pfam" id="PF09334">
    <property type="entry name" value="tRNA-synt_1g"/>
    <property type="match status" value="1"/>
</dbReference>
<keyword evidence="6 9" id="KW-0648">Protein biosynthesis</keyword>
<dbReference type="CDD" id="cd07958">
    <property type="entry name" value="Anticodon_Ia_Leu_BEm"/>
    <property type="match status" value="1"/>
</dbReference>
<accession>L0ET59</accession>
<sequence length="875" mass="101025">MEIKYYNHITSEPKWQCLWAEKNIFKADITETHNKYYVLEMFPYPSGNIHMGHLRNYTMGDVVARYKRAKGFNVLHPMGWDAFGMPAENAAREKKIHPKEWTYQNISTMKHELSSIGLSIDWDREFATCDVNYYYHQQMMFLDFMDQGLVYRKESQVNWDPVDQTILANEQVIDGRGWRSSALIEKRNLKQWFFKITDFSQELLEALEQLVEWPEKVKLMQKNWIGRSEGLEIRWEIAACDIEDIKELTVYTTRPETIFGASFLAISVDHPLVKILSEKNPDIKAFCKETNQIGTSLIMLENAEKKGIDTGIRVKHPFDSTWEIPVYIANFVLMEYGTGAVFGCPSADQRDLKFAQKYNLPIIPVVMPSNENSDTFCIKDNAYTGEGLMINSHFLNGKLNSECFEDIASCLEKKILNAIPQAKRKVNFRLRDWGISRQRYWGCPIPIIHCKNCGIIQVDRENLPVILPEDVNFDLPGNPLDRHPTWKKVLCPKCPSEATRETDTMDTFVDSAWYYTRFISPDCKKPTDINLSSSWLPVDQYIGGVEHAILHLLYARFFSRAMYMTGFTKNKEPFKNLFTQGMVVHETYSRIKDFKKEYFSVSEVYIKEIDGIRRAFLISDNSEITIGPIEKMSKSKKNVINPRKIIETYGADTARLFVLSDSPPDRDIIWSQSGIDSVYRFIQNIWRLFNNAKIELQKVSPKAAKTGEEFHISQSVHKILKLIEEAYEKLAFNKVVAYIHELVNILEKPLVKIAEGKATKSLVSAIRDAVEILILIISPITPHFSEECWEALGNKGLVACQKWPVFDASLIQDIYITLPIQINGKKRFEFKIFKKADKDTIIKTVLNLEAIQNDLKGRSPKKIIVVPQRIVNIVI</sequence>
<keyword evidence="5 9" id="KW-0067">ATP-binding</keyword>
<dbReference type="InterPro" id="IPR002300">
    <property type="entry name" value="aa-tRNA-synth_Ia"/>
</dbReference>
<dbReference type="InterPro" id="IPR009080">
    <property type="entry name" value="tRNAsynth_Ia_anticodon-bd"/>
</dbReference>
<dbReference type="Pfam" id="PF13603">
    <property type="entry name" value="tRNA-synt_1_2"/>
    <property type="match status" value="1"/>
</dbReference>
<feature type="short sequence motif" description="'KMSKS' region" evidence="9">
    <location>
        <begin position="631"/>
        <end position="635"/>
    </location>
</feature>
<evidence type="ECO:0000256" key="9">
    <source>
        <dbReference type="HAMAP-Rule" id="MF_00049"/>
    </source>
</evidence>
<comment type="similarity">
    <text evidence="1 9 10">Belongs to the class-I aminoacyl-tRNA synthetase family.</text>
</comment>
<dbReference type="PANTHER" id="PTHR43740">
    <property type="entry name" value="LEUCYL-TRNA SYNTHETASE"/>
    <property type="match status" value="1"/>
</dbReference>
<feature type="domain" description="Aminoacyl-tRNA synthetase class Ia" evidence="11">
    <location>
        <begin position="430"/>
        <end position="606"/>
    </location>
</feature>
<dbReference type="HOGENOM" id="CLU_004427_0_0_5"/>
<feature type="domain" description="Methionyl/Leucyl tRNA synthetase" evidence="13">
    <location>
        <begin position="38"/>
        <end position="172"/>
    </location>
</feature>
<dbReference type="CDD" id="cd00812">
    <property type="entry name" value="LeuRS_core"/>
    <property type="match status" value="1"/>
</dbReference>
<keyword evidence="16" id="KW-1185">Reference proteome</keyword>
<evidence type="ECO:0000313" key="15">
    <source>
        <dbReference type="EMBL" id="AGA64000.1"/>
    </source>
</evidence>
<dbReference type="InterPro" id="IPR009008">
    <property type="entry name" value="Val/Leu/Ile-tRNA-synth_edit"/>
</dbReference>
<dbReference type="SUPFAM" id="SSF50677">
    <property type="entry name" value="ValRS/IleRS/LeuRS editing domain"/>
    <property type="match status" value="1"/>
</dbReference>
<dbReference type="GO" id="GO:0002161">
    <property type="term" value="F:aminoacyl-tRNA deacylase activity"/>
    <property type="evidence" value="ECO:0007669"/>
    <property type="project" value="InterPro"/>
</dbReference>
<dbReference type="PANTHER" id="PTHR43740:SF2">
    <property type="entry name" value="LEUCINE--TRNA LIGASE, MITOCHONDRIAL"/>
    <property type="match status" value="1"/>
</dbReference>
<keyword evidence="2 9" id="KW-0963">Cytoplasm</keyword>
<dbReference type="EMBL" id="CP003789">
    <property type="protein sequence ID" value="AGA64000.1"/>
    <property type="molecule type" value="Genomic_DNA"/>
</dbReference>
<comment type="subcellular location">
    <subcellularLocation>
        <location evidence="9">Cytoplasm</location>
    </subcellularLocation>
</comment>
<keyword evidence="4 9" id="KW-0547">Nucleotide-binding</keyword>
<dbReference type="GO" id="GO:0004823">
    <property type="term" value="F:leucine-tRNA ligase activity"/>
    <property type="evidence" value="ECO:0007669"/>
    <property type="project" value="UniProtKB-UniRule"/>
</dbReference>
<dbReference type="Pfam" id="PF00133">
    <property type="entry name" value="tRNA-synt_1"/>
    <property type="match status" value="2"/>
</dbReference>
<dbReference type="FunFam" id="3.40.50.620:FF:000003">
    <property type="entry name" value="Leucine--tRNA ligase"/>
    <property type="match status" value="1"/>
</dbReference>
<feature type="short sequence motif" description="'HIGH' region" evidence="9">
    <location>
        <begin position="43"/>
        <end position="53"/>
    </location>
</feature>
<evidence type="ECO:0000256" key="7">
    <source>
        <dbReference type="ARBA" id="ARBA00023146"/>
    </source>
</evidence>
<keyword evidence="3 9" id="KW-0436">Ligase</keyword>
<dbReference type="Gene3D" id="3.10.20.590">
    <property type="match status" value="1"/>
</dbReference>
<dbReference type="AlphaFoldDB" id="L0ET59"/>
<feature type="binding site" evidence="9">
    <location>
        <position position="634"/>
    </location>
    <ligand>
        <name>ATP</name>
        <dbReference type="ChEBI" id="CHEBI:30616"/>
    </ligand>
</feature>
<dbReference type="Gene3D" id="3.40.50.620">
    <property type="entry name" value="HUPs"/>
    <property type="match status" value="2"/>
</dbReference>
<dbReference type="Proteomes" id="UP000010799">
    <property type="component" value="Chromosome"/>
</dbReference>
<dbReference type="PROSITE" id="PS00178">
    <property type="entry name" value="AA_TRNA_LIGASE_I"/>
    <property type="match status" value="1"/>
</dbReference>
<feature type="domain" description="Aminoacyl-tRNA synthetase class Ia" evidence="11">
    <location>
        <begin position="630"/>
        <end position="670"/>
    </location>
</feature>
<evidence type="ECO:0000256" key="1">
    <source>
        <dbReference type="ARBA" id="ARBA00005594"/>
    </source>
</evidence>
<evidence type="ECO:0000256" key="5">
    <source>
        <dbReference type="ARBA" id="ARBA00022840"/>
    </source>
</evidence>
<dbReference type="GO" id="GO:0005524">
    <property type="term" value="F:ATP binding"/>
    <property type="evidence" value="ECO:0007669"/>
    <property type="project" value="UniProtKB-UniRule"/>
</dbReference>
<dbReference type="GO" id="GO:0006429">
    <property type="term" value="P:leucyl-tRNA aminoacylation"/>
    <property type="evidence" value="ECO:0007669"/>
    <property type="project" value="UniProtKB-UniRule"/>
</dbReference>
<protein>
    <recommendedName>
        <fullName evidence="9">Leucine--tRNA ligase</fullName>
        <ecNumber evidence="9">6.1.1.4</ecNumber>
    </recommendedName>
    <alternativeName>
        <fullName evidence="9">Leucyl-tRNA synthetase</fullName>
        <shortName evidence="9">LeuRS</shortName>
    </alternativeName>
</protein>
<dbReference type="SUPFAM" id="SSF47323">
    <property type="entry name" value="Anticodon-binding domain of a subclass of class I aminoacyl-tRNA synthetases"/>
    <property type="match status" value="1"/>
</dbReference>
<dbReference type="PATRIC" id="fig|1215343.11.peg.8"/>
<dbReference type="FunFam" id="1.10.730.10:FF:000002">
    <property type="entry name" value="Leucine--tRNA ligase"/>
    <property type="match status" value="1"/>
</dbReference>
<evidence type="ECO:0000256" key="4">
    <source>
        <dbReference type="ARBA" id="ARBA00022741"/>
    </source>
</evidence>
<dbReference type="EC" id="6.1.1.4" evidence="9"/>
<feature type="domain" description="Methionyl/Valyl/Leucyl/Isoleucyl-tRNA synthetase anticodon-binding" evidence="12">
    <location>
        <begin position="712"/>
        <end position="841"/>
    </location>
</feature>
<dbReference type="NCBIfam" id="TIGR00396">
    <property type="entry name" value="leuS_bact"/>
    <property type="match status" value="1"/>
</dbReference>
<dbReference type="GO" id="GO:0005829">
    <property type="term" value="C:cytosol"/>
    <property type="evidence" value="ECO:0007669"/>
    <property type="project" value="TreeGrafter"/>
</dbReference>
<dbReference type="Gene3D" id="2.20.28.290">
    <property type="match status" value="1"/>
</dbReference>
<evidence type="ECO:0000256" key="10">
    <source>
        <dbReference type="RuleBase" id="RU363035"/>
    </source>
</evidence>
<evidence type="ECO:0000259" key="11">
    <source>
        <dbReference type="Pfam" id="PF00133"/>
    </source>
</evidence>
<evidence type="ECO:0000256" key="2">
    <source>
        <dbReference type="ARBA" id="ARBA00022490"/>
    </source>
</evidence>
<dbReference type="InterPro" id="IPR002302">
    <property type="entry name" value="Leu-tRNA-ligase"/>
</dbReference>
<dbReference type="STRING" id="1215343.B488_00070"/>
<evidence type="ECO:0000259" key="14">
    <source>
        <dbReference type="Pfam" id="PF13603"/>
    </source>
</evidence>
<dbReference type="HAMAP" id="MF_00049_B">
    <property type="entry name" value="Leu_tRNA_synth_B"/>
    <property type="match status" value="1"/>
</dbReference>
<evidence type="ECO:0000259" key="13">
    <source>
        <dbReference type="Pfam" id="PF09334"/>
    </source>
</evidence>
<evidence type="ECO:0000256" key="3">
    <source>
        <dbReference type="ARBA" id="ARBA00022598"/>
    </source>
</evidence>
<proteinExistence type="inferred from homology"/>
<dbReference type="RefSeq" id="WP_015272427.1">
    <property type="nucleotide sequence ID" value="NC_019907.1"/>
</dbReference>
<evidence type="ECO:0000256" key="6">
    <source>
        <dbReference type="ARBA" id="ARBA00022917"/>
    </source>
</evidence>
<dbReference type="InterPro" id="IPR001412">
    <property type="entry name" value="aa-tRNA-synth_I_CS"/>
</dbReference>
<dbReference type="InterPro" id="IPR025709">
    <property type="entry name" value="Leu_tRNA-synth_edit"/>
</dbReference>